<feature type="compositionally biased region" description="Basic and acidic residues" evidence="2">
    <location>
        <begin position="143"/>
        <end position="157"/>
    </location>
</feature>
<feature type="domain" description="Tyr recombinase" evidence="3">
    <location>
        <begin position="29"/>
        <end position="157"/>
    </location>
</feature>
<evidence type="ECO:0000259" key="3">
    <source>
        <dbReference type="PROSITE" id="PS51898"/>
    </source>
</evidence>
<gene>
    <name evidence="4" type="ORF">POL67_41450</name>
</gene>
<organism evidence="4 5">
    <name type="scientific">Polyangium mundeleinium</name>
    <dbReference type="NCBI Taxonomy" id="2995306"/>
    <lineage>
        <taxon>Bacteria</taxon>
        <taxon>Pseudomonadati</taxon>
        <taxon>Myxococcota</taxon>
        <taxon>Polyangia</taxon>
        <taxon>Polyangiales</taxon>
        <taxon>Polyangiaceae</taxon>
        <taxon>Polyangium</taxon>
    </lineage>
</organism>
<sequence>MLGKLFNVAKEWRKVASVSCIGFLPTAEPEFVFLDFEEATRLVEAAEADFHPMILLGLRTGLRQGELLELRWTDVNLVKGLLRVRRSIRKGKSSTPKDGKGRDVPVSDEARTALRALPSRFAGGLVFPGARRPGPRGSVRARFGHDRSENSEVARQI</sequence>
<dbReference type="InterPro" id="IPR013762">
    <property type="entry name" value="Integrase-like_cat_sf"/>
</dbReference>
<dbReference type="Pfam" id="PF00589">
    <property type="entry name" value="Phage_integrase"/>
    <property type="match status" value="1"/>
</dbReference>
<name>A0ABT5F1J5_9BACT</name>
<dbReference type="InterPro" id="IPR002104">
    <property type="entry name" value="Integrase_catalytic"/>
</dbReference>
<proteinExistence type="predicted"/>
<reference evidence="4 5" key="1">
    <citation type="submission" date="2022-11" db="EMBL/GenBank/DDBJ databases">
        <title>Minimal conservation of predation-associated metabolite biosynthetic gene clusters underscores biosynthetic potential of Myxococcota including descriptions for ten novel species: Archangium lansinium sp. nov., Myxococcus landrumus sp. nov., Nannocystis bai.</title>
        <authorList>
            <person name="Ahearne A."/>
            <person name="Stevens C."/>
            <person name="Dowd S."/>
        </authorList>
    </citation>
    <scope>NUCLEOTIDE SEQUENCE [LARGE SCALE GENOMIC DNA]</scope>
    <source>
        <strain evidence="4 5">RJM3</strain>
    </source>
</reference>
<feature type="region of interest" description="Disordered" evidence="2">
    <location>
        <begin position="89"/>
        <end position="109"/>
    </location>
</feature>
<dbReference type="RefSeq" id="WP_271926579.1">
    <property type="nucleotide sequence ID" value="NZ_JAQNDO010000001.1"/>
</dbReference>
<dbReference type="Gene3D" id="1.10.443.10">
    <property type="entry name" value="Intergrase catalytic core"/>
    <property type="match status" value="1"/>
</dbReference>
<evidence type="ECO:0000313" key="4">
    <source>
        <dbReference type="EMBL" id="MDC0747871.1"/>
    </source>
</evidence>
<evidence type="ECO:0000256" key="1">
    <source>
        <dbReference type="ARBA" id="ARBA00023172"/>
    </source>
</evidence>
<protein>
    <submittedName>
        <fullName evidence="4">Tyrosine-type recombinase/integrase</fullName>
    </submittedName>
</protein>
<keyword evidence="1" id="KW-0233">DNA recombination</keyword>
<feature type="compositionally biased region" description="Basic and acidic residues" evidence="2">
    <location>
        <begin position="95"/>
        <end position="109"/>
    </location>
</feature>
<dbReference type="SUPFAM" id="SSF56349">
    <property type="entry name" value="DNA breaking-rejoining enzymes"/>
    <property type="match status" value="1"/>
</dbReference>
<feature type="region of interest" description="Disordered" evidence="2">
    <location>
        <begin position="126"/>
        <end position="157"/>
    </location>
</feature>
<dbReference type="EMBL" id="JAQNDO010000001">
    <property type="protein sequence ID" value="MDC0747871.1"/>
    <property type="molecule type" value="Genomic_DNA"/>
</dbReference>
<dbReference type="Proteomes" id="UP001221411">
    <property type="component" value="Unassembled WGS sequence"/>
</dbReference>
<dbReference type="InterPro" id="IPR011010">
    <property type="entry name" value="DNA_brk_join_enz"/>
</dbReference>
<comment type="caution">
    <text evidence="4">The sequence shown here is derived from an EMBL/GenBank/DDBJ whole genome shotgun (WGS) entry which is preliminary data.</text>
</comment>
<evidence type="ECO:0000256" key="2">
    <source>
        <dbReference type="SAM" id="MobiDB-lite"/>
    </source>
</evidence>
<keyword evidence="5" id="KW-1185">Reference proteome</keyword>
<accession>A0ABT5F1J5</accession>
<dbReference type="PROSITE" id="PS51898">
    <property type="entry name" value="TYR_RECOMBINASE"/>
    <property type="match status" value="1"/>
</dbReference>
<evidence type="ECO:0000313" key="5">
    <source>
        <dbReference type="Proteomes" id="UP001221411"/>
    </source>
</evidence>